<dbReference type="PANTHER" id="PTHR11851:SF49">
    <property type="entry name" value="MITOCHONDRIAL-PROCESSING PEPTIDASE SUBUNIT ALPHA"/>
    <property type="match status" value="1"/>
</dbReference>
<reference evidence="5" key="2">
    <citation type="journal article" date="2021" name="PeerJ">
        <title>Extensive microbial diversity within the chicken gut microbiome revealed by metagenomics and culture.</title>
        <authorList>
            <person name="Gilroy R."/>
            <person name="Ravi A."/>
            <person name="Getino M."/>
            <person name="Pursley I."/>
            <person name="Horton D.L."/>
            <person name="Alikhan N.F."/>
            <person name="Baker D."/>
            <person name="Gharbi K."/>
            <person name="Hall N."/>
            <person name="Watson M."/>
            <person name="Adriaenssens E.M."/>
            <person name="Foster-Nyarko E."/>
            <person name="Jarju S."/>
            <person name="Secka A."/>
            <person name="Antonio M."/>
            <person name="Oren A."/>
            <person name="Chaudhuri R.R."/>
            <person name="La Ragione R."/>
            <person name="Hildebrand F."/>
            <person name="Pallen M.J."/>
        </authorList>
    </citation>
    <scope>NUCLEOTIDE SEQUENCE</scope>
    <source>
        <strain evidence="5">CHK152-2871</strain>
    </source>
</reference>
<protein>
    <submittedName>
        <fullName evidence="5">Insulinase family protein</fullName>
    </submittedName>
</protein>
<evidence type="ECO:0000259" key="4">
    <source>
        <dbReference type="Pfam" id="PF05193"/>
    </source>
</evidence>
<feature type="domain" description="Peptidase M16 N-terminal" evidence="3">
    <location>
        <begin position="30"/>
        <end position="188"/>
    </location>
</feature>
<dbReference type="EMBL" id="DVJQ01000050">
    <property type="protein sequence ID" value="HIS74591.1"/>
    <property type="molecule type" value="Genomic_DNA"/>
</dbReference>
<name>A0A9D1FIQ8_9BACT</name>
<gene>
    <name evidence="5" type="ORF">IAA86_06190</name>
</gene>
<comment type="caution">
    <text evidence="5">The sequence shown here is derived from an EMBL/GenBank/DDBJ whole genome shotgun (WGS) entry which is preliminary data.</text>
</comment>
<sequence length="445" mass="51333">MPNYKEKQEINYPYLSKPVSVYTYSNGYRVVIAKKDSHMANISTWVKTGSINENEQNNGVSHFLEHLMFKGTTKYKAGVFDRTLESKGGIINAATWKDYTYYYVTIPKISFDIALHMHADMMVDPLIPEDEVGPSFVFGKEIPEQKRERYVVIEEIRMGMDNNWRKVYSALNDAMYEKHPYKREVIGTGEIIASIKRDEVMRYYQTFYSPSNLTTVVVGDFEDDEILQKIEREFKFKDFSNIQKCKTDERLAEVIIKNPKYIEQKTNVNTGYLMLGFLCESAKNLKQTIALDVISIILGEGKSSRLNTRFIESQKEPYVSQIETCHYQFKDGDNFFIEANFDADKKELFISELKDELAKLSNIGHDELKKAKKRAKVNFAQDAETVSDIADSIGYYMTVCEDLKPAESYLSTLDEIDEDYLSKFAQKYLNPDVCSISVLLPEGEN</sequence>
<dbReference type="GO" id="GO:0004222">
    <property type="term" value="F:metalloendopeptidase activity"/>
    <property type="evidence" value="ECO:0007669"/>
    <property type="project" value="InterPro"/>
</dbReference>
<evidence type="ECO:0000256" key="2">
    <source>
        <dbReference type="RuleBase" id="RU004447"/>
    </source>
</evidence>
<dbReference type="Proteomes" id="UP000886865">
    <property type="component" value="Unassembled WGS sequence"/>
</dbReference>
<proteinExistence type="inferred from homology"/>
<dbReference type="GO" id="GO:0006508">
    <property type="term" value="P:proteolysis"/>
    <property type="evidence" value="ECO:0007669"/>
    <property type="project" value="InterPro"/>
</dbReference>
<dbReference type="Gene3D" id="3.30.830.10">
    <property type="entry name" value="Metalloenzyme, LuxS/M16 peptidase-like"/>
    <property type="match status" value="2"/>
</dbReference>
<evidence type="ECO:0000256" key="1">
    <source>
        <dbReference type="ARBA" id="ARBA00007261"/>
    </source>
</evidence>
<comment type="similarity">
    <text evidence="1 2">Belongs to the peptidase M16 family.</text>
</comment>
<dbReference type="PROSITE" id="PS00143">
    <property type="entry name" value="INSULINASE"/>
    <property type="match status" value="1"/>
</dbReference>
<evidence type="ECO:0000259" key="3">
    <source>
        <dbReference type="Pfam" id="PF00675"/>
    </source>
</evidence>
<dbReference type="InterPro" id="IPR011765">
    <property type="entry name" value="Pept_M16_N"/>
</dbReference>
<accession>A0A9D1FIQ8</accession>
<dbReference type="AlphaFoldDB" id="A0A9D1FIQ8"/>
<dbReference type="InterPro" id="IPR001431">
    <property type="entry name" value="Pept_M16_Zn_BS"/>
</dbReference>
<organism evidence="5 6">
    <name type="scientific">Candidatus Galligastranaerophilus intestinavium</name>
    <dbReference type="NCBI Taxonomy" id="2840836"/>
    <lineage>
        <taxon>Bacteria</taxon>
        <taxon>Candidatus Galligastranaerophilus</taxon>
    </lineage>
</organism>
<dbReference type="PANTHER" id="PTHR11851">
    <property type="entry name" value="METALLOPROTEASE"/>
    <property type="match status" value="1"/>
</dbReference>
<dbReference type="InterPro" id="IPR011249">
    <property type="entry name" value="Metalloenz_LuxS/M16"/>
</dbReference>
<feature type="domain" description="Peptidase M16 C-terminal" evidence="4">
    <location>
        <begin position="194"/>
        <end position="373"/>
    </location>
</feature>
<evidence type="ECO:0000313" key="5">
    <source>
        <dbReference type="EMBL" id="HIS74591.1"/>
    </source>
</evidence>
<dbReference type="InterPro" id="IPR050361">
    <property type="entry name" value="MPP/UQCRC_Complex"/>
</dbReference>
<dbReference type="Pfam" id="PF05193">
    <property type="entry name" value="Peptidase_M16_C"/>
    <property type="match status" value="1"/>
</dbReference>
<reference evidence="5" key="1">
    <citation type="submission" date="2020-10" db="EMBL/GenBank/DDBJ databases">
        <authorList>
            <person name="Gilroy R."/>
        </authorList>
    </citation>
    <scope>NUCLEOTIDE SEQUENCE</scope>
    <source>
        <strain evidence="5">CHK152-2871</strain>
    </source>
</reference>
<evidence type="ECO:0000313" key="6">
    <source>
        <dbReference type="Proteomes" id="UP000886865"/>
    </source>
</evidence>
<dbReference type="GO" id="GO:0046872">
    <property type="term" value="F:metal ion binding"/>
    <property type="evidence" value="ECO:0007669"/>
    <property type="project" value="InterPro"/>
</dbReference>
<dbReference type="InterPro" id="IPR007863">
    <property type="entry name" value="Peptidase_M16_C"/>
</dbReference>
<dbReference type="Pfam" id="PF00675">
    <property type="entry name" value="Peptidase_M16"/>
    <property type="match status" value="1"/>
</dbReference>
<dbReference type="SUPFAM" id="SSF63411">
    <property type="entry name" value="LuxS/MPP-like metallohydrolase"/>
    <property type="match status" value="2"/>
</dbReference>